<sequence length="29" mass="3389">MACCTLSFKTKQLHYRVLKLITTYITVVN</sequence>
<reference evidence="1" key="1">
    <citation type="submission" date="2014-09" db="EMBL/GenBank/DDBJ databases">
        <authorList>
            <person name="Magalhaes I.L.F."/>
            <person name="Oliveira U."/>
            <person name="Santos F.R."/>
            <person name="Vidigal T.H.D.A."/>
            <person name="Brescovit A.D."/>
            <person name="Santos A.J."/>
        </authorList>
    </citation>
    <scope>NUCLEOTIDE SEQUENCE</scope>
    <source>
        <tissue evidence="1">Shoot tissue taken approximately 20 cm above the soil surface</tissue>
    </source>
</reference>
<proteinExistence type="predicted"/>
<evidence type="ECO:0000313" key="1">
    <source>
        <dbReference type="EMBL" id="JAD37529.1"/>
    </source>
</evidence>
<accession>A0A0A8ZDR7</accession>
<dbReference type="AlphaFoldDB" id="A0A0A8ZDR7"/>
<name>A0A0A8ZDR7_ARUDO</name>
<reference evidence="1" key="2">
    <citation type="journal article" date="2015" name="Data Brief">
        <title>Shoot transcriptome of the giant reed, Arundo donax.</title>
        <authorList>
            <person name="Barrero R.A."/>
            <person name="Guerrero F.D."/>
            <person name="Moolhuijzen P."/>
            <person name="Goolsby J.A."/>
            <person name="Tidwell J."/>
            <person name="Bellgard S.E."/>
            <person name="Bellgard M.I."/>
        </authorList>
    </citation>
    <scope>NUCLEOTIDE SEQUENCE</scope>
    <source>
        <tissue evidence="1">Shoot tissue taken approximately 20 cm above the soil surface</tissue>
    </source>
</reference>
<dbReference type="EMBL" id="GBRH01260366">
    <property type="protein sequence ID" value="JAD37529.1"/>
    <property type="molecule type" value="Transcribed_RNA"/>
</dbReference>
<protein>
    <submittedName>
        <fullName evidence="1">Uncharacterized protein</fullName>
    </submittedName>
</protein>
<organism evidence="1">
    <name type="scientific">Arundo donax</name>
    <name type="common">Giant reed</name>
    <name type="synonym">Donax arundinaceus</name>
    <dbReference type="NCBI Taxonomy" id="35708"/>
    <lineage>
        <taxon>Eukaryota</taxon>
        <taxon>Viridiplantae</taxon>
        <taxon>Streptophyta</taxon>
        <taxon>Embryophyta</taxon>
        <taxon>Tracheophyta</taxon>
        <taxon>Spermatophyta</taxon>
        <taxon>Magnoliopsida</taxon>
        <taxon>Liliopsida</taxon>
        <taxon>Poales</taxon>
        <taxon>Poaceae</taxon>
        <taxon>PACMAD clade</taxon>
        <taxon>Arundinoideae</taxon>
        <taxon>Arundineae</taxon>
        <taxon>Arundo</taxon>
    </lineage>
</organism>